<evidence type="ECO:0008006" key="3">
    <source>
        <dbReference type="Google" id="ProtNLM"/>
    </source>
</evidence>
<evidence type="ECO:0000313" key="2">
    <source>
        <dbReference type="Proteomes" id="UP001217089"/>
    </source>
</evidence>
<dbReference type="EMBL" id="JARBDR010000918">
    <property type="protein sequence ID" value="KAJ8302318.1"/>
    <property type="molecule type" value="Genomic_DNA"/>
</dbReference>
<protein>
    <recommendedName>
        <fullName evidence="3">LRR containing protein</fullName>
    </recommendedName>
</protein>
<accession>A0ABQ9EAF4</accession>
<proteinExistence type="predicted"/>
<reference evidence="1 2" key="1">
    <citation type="submission" date="2022-12" db="EMBL/GenBank/DDBJ databases">
        <title>Chromosome-level genome of Tegillarca granosa.</title>
        <authorList>
            <person name="Kim J."/>
        </authorList>
    </citation>
    <scope>NUCLEOTIDE SEQUENCE [LARGE SCALE GENOMIC DNA]</scope>
    <source>
        <strain evidence="1">Teg-2019</strain>
        <tissue evidence="1">Adductor muscle</tissue>
    </source>
</reference>
<gene>
    <name evidence="1" type="ORF">KUTeg_021305</name>
</gene>
<evidence type="ECO:0000313" key="1">
    <source>
        <dbReference type="EMBL" id="KAJ8302318.1"/>
    </source>
</evidence>
<organism evidence="1 2">
    <name type="scientific">Tegillarca granosa</name>
    <name type="common">Malaysian cockle</name>
    <name type="synonym">Anadara granosa</name>
    <dbReference type="NCBI Taxonomy" id="220873"/>
    <lineage>
        <taxon>Eukaryota</taxon>
        <taxon>Metazoa</taxon>
        <taxon>Spiralia</taxon>
        <taxon>Lophotrochozoa</taxon>
        <taxon>Mollusca</taxon>
        <taxon>Bivalvia</taxon>
        <taxon>Autobranchia</taxon>
        <taxon>Pteriomorphia</taxon>
        <taxon>Arcoida</taxon>
        <taxon>Arcoidea</taxon>
        <taxon>Arcidae</taxon>
        <taxon>Tegillarca</taxon>
    </lineage>
</organism>
<dbReference type="Proteomes" id="UP001217089">
    <property type="component" value="Unassembled WGS sequence"/>
</dbReference>
<comment type="caution">
    <text evidence="1">The sequence shown here is derived from an EMBL/GenBank/DDBJ whole genome shotgun (WGS) entry which is preliminary data.</text>
</comment>
<name>A0ABQ9EAF4_TEGGR</name>
<sequence length="123" mass="14305">MSLFLLIISDVEVKKSCSFHYITLKKKRINNISSILDYLKYDLSEVLVCMSKVIFKENINIYPLNHRTLEFQLLTQVFTVTLPEIEFSKHLKVLILKNCRDFVPIGQVFCVQISFPVNVCCVT</sequence>
<keyword evidence="2" id="KW-1185">Reference proteome</keyword>